<evidence type="ECO:0000313" key="1">
    <source>
        <dbReference type="EMBL" id="KAF5338852.1"/>
    </source>
</evidence>
<sequence length="282" mass="31290">MNAPSLPNEIIDEIVSAFWYLPPTPSRPGAYFVSPKDRAAFISQTSTVSPVWRASILRVCSKDLYIPSSHSALKLVEALNSAVPTPALDTVSESSSSAESNATRSVPGLSPGLTSLLQIHCSSITFHYDDNPAHIVVVDLEDTLTSLSSTNLSARLILLANKITHHSAQLLSRIEETQLQRQVNDLKREKWKRVLHASGLDDTRKALGLPVVSDDSSYLQRVVNTFCGLKPRKITVGPDMEDELRDRLGELVAKKRLSEDDELEKVYVEKWLWVIGEEERSC</sequence>
<name>A0A8H5CBN8_9AGAR</name>
<dbReference type="OrthoDB" id="2836053at2759"/>
<accession>A0A8H5CBN8</accession>
<protein>
    <submittedName>
        <fullName evidence="1">Uncharacterized protein</fullName>
    </submittedName>
</protein>
<evidence type="ECO:0000313" key="2">
    <source>
        <dbReference type="Proteomes" id="UP000559256"/>
    </source>
</evidence>
<comment type="caution">
    <text evidence="1">The sequence shown here is derived from an EMBL/GenBank/DDBJ whole genome shotgun (WGS) entry which is preliminary data.</text>
</comment>
<keyword evidence="2" id="KW-1185">Reference proteome</keyword>
<reference evidence="1 2" key="1">
    <citation type="journal article" date="2020" name="ISME J.">
        <title>Uncovering the hidden diversity of litter-decomposition mechanisms in mushroom-forming fungi.</title>
        <authorList>
            <person name="Floudas D."/>
            <person name="Bentzer J."/>
            <person name="Ahren D."/>
            <person name="Johansson T."/>
            <person name="Persson P."/>
            <person name="Tunlid A."/>
        </authorList>
    </citation>
    <scope>NUCLEOTIDE SEQUENCE [LARGE SCALE GENOMIC DNA]</scope>
    <source>
        <strain evidence="1 2">CBS 291.85</strain>
    </source>
</reference>
<dbReference type="Proteomes" id="UP000559256">
    <property type="component" value="Unassembled WGS sequence"/>
</dbReference>
<gene>
    <name evidence="1" type="ORF">D9758_015576</name>
</gene>
<dbReference type="AlphaFoldDB" id="A0A8H5CBN8"/>
<proteinExistence type="predicted"/>
<organism evidence="1 2">
    <name type="scientific">Tetrapyrgos nigripes</name>
    <dbReference type="NCBI Taxonomy" id="182062"/>
    <lineage>
        <taxon>Eukaryota</taxon>
        <taxon>Fungi</taxon>
        <taxon>Dikarya</taxon>
        <taxon>Basidiomycota</taxon>
        <taxon>Agaricomycotina</taxon>
        <taxon>Agaricomycetes</taxon>
        <taxon>Agaricomycetidae</taxon>
        <taxon>Agaricales</taxon>
        <taxon>Marasmiineae</taxon>
        <taxon>Marasmiaceae</taxon>
        <taxon>Tetrapyrgos</taxon>
    </lineage>
</organism>
<dbReference type="EMBL" id="JAACJM010000190">
    <property type="protein sequence ID" value="KAF5338852.1"/>
    <property type="molecule type" value="Genomic_DNA"/>
</dbReference>